<dbReference type="InterPro" id="IPR042226">
    <property type="entry name" value="eFR1_2_sf"/>
</dbReference>
<sequence length="378" mass="40548">MTVGNEIGTDALRSLYASHGPFATVYFALEAHPERELTAGARWRDLCHRLAAHGAKREDLAALSLEYDVHRFEAGRLVAIAADGAVILSVILPENADEIEDQATWGSLPHLLPLLAWRQQHPAHVVAVVDRAGADLQLYADGATAAQQVRVAGPDDEIERNRPGGMSQMRFQHRAEDSWEHNAAAVAQAVAEALEKVDAHTLMLAGDVRARQYLLKHLPTWVRERVAVHPVSGSRSADGAQAYRARQVEDAARRAGREETEAVMSEFAERRSPNGTAIEGGYATLSALAQGRLRTLLISDGSEAHHTAWFGTGPTDVAGRRGDLPADASPHVRGELVDVAVRAAVLSGAAIRVIDPEPAGGPSQGIGGLCRYARTSAK</sequence>
<name>A0A941E6A2_9ACTN</name>
<dbReference type="Pfam" id="PF18844">
    <property type="entry name" value="baeRF_family2"/>
    <property type="match status" value="1"/>
</dbReference>
<accession>A0A941E6A2</accession>
<dbReference type="Proteomes" id="UP000676325">
    <property type="component" value="Unassembled WGS sequence"/>
</dbReference>
<proteinExistence type="predicted"/>
<dbReference type="RefSeq" id="WP_212518282.1">
    <property type="nucleotide sequence ID" value="NZ_JAGSOH010000029.1"/>
</dbReference>
<dbReference type="EMBL" id="JAGSOH010000029">
    <property type="protein sequence ID" value="MBR7827135.1"/>
    <property type="molecule type" value="Genomic_DNA"/>
</dbReference>
<keyword evidence="2" id="KW-1185">Reference proteome</keyword>
<comment type="caution">
    <text evidence="1">The sequence shown here is derived from an EMBL/GenBank/DDBJ whole genome shotgun (WGS) entry which is preliminary data.</text>
</comment>
<dbReference type="SUPFAM" id="SSF53137">
    <property type="entry name" value="Translational machinery components"/>
    <property type="match status" value="1"/>
</dbReference>
<evidence type="ECO:0008006" key="3">
    <source>
        <dbReference type="Google" id="ProtNLM"/>
    </source>
</evidence>
<dbReference type="Gene3D" id="3.30.420.60">
    <property type="entry name" value="eRF1 domain 2"/>
    <property type="match status" value="1"/>
</dbReference>
<evidence type="ECO:0000313" key="2">
    <source>
        <dbReference type="Proteomes" id="UP000676325"/>
    </source>
</evidence>
<protein>
    <recommendedName>
        <fullName evidence="3">Peptide chain release factor 1</fullName>
    </recommendedName>
</protein>
<evidence type="ECO:0000313" key="1">
    <source>
        <dbReference type="EMBL" id="MBR7827135.1"/>
    </source>
</evidence>
<organism evidence="1 2">
    <name type="scientific">Actinospica acidithermotolerans</name>
    <dbReference type="NCBI Taxonomy" id="2828514"/>
    <lineage>
        <taxon>Bacteria</taxon>
        <taxon>Bacillati</taxon>
        <taxon>Actinomycetota</taxon>
        <taxon>Actinomycetes</taxon>
        <taxon>Catenulisporales</taxon>
        <taxon>Actinospicaceae</taxon>
        <taxon>Actinospica</taxon>
    </lineage>
</organism>
<dbReference type="AlphaFoldDB" id="A0A941E6A2"/>
<dbReference type="InterPro" id="IPR040701">
    <property type="entry name" value="Bact_RF_family2"/>
</dbReference>
<reference evidence="1" key="1">
    <citation type="submission" date="2021-04" db="EMBL/GenBank/DDBJ databases">
        <title>Genome based classification of Actinospica acidithermotolerans sp. nov., an actinobacterium isolated from an Indonesian hot spring.</title>
        <authorList>
            <person name="Kusuma A.B."/>
            <person name="Putra K.E."/>
            <person name="Nafisah S."/>
            <person name="Loh J."/>
            <person name="Nouioui I."/>
            <person name="Goodfellow M."/>
        </authorList>
    </citation>
    <scope>NUCLEOTIDE SEQUENCE</scope>
    <source>
        <strain evidence="1">MGRD01-02</strain>
    </source>
</reference>
<gene>
    <name evidence="1" type="ORF">KDK95_12530</name>
</gene>